<gene>
    <name evidence="1" type="ORF">AK830_g9015</name>
</gene>
<evidence type="ECO:0000313" key="2">
    <source>
        <dbReference type="Proteomes" id="UP000050424"/>
    </source>
</evidence>
<evidence type="ECO:0000313" key="1">
    <source>
        <dbReference type="EMBL" id="KPM37539.1"/>
    </source>
</evidence>
<reference evidence="1 2" key="1">
    <citation type="submission" date="2015-09" db="EMBL/GenBank/DDBJ databases">
        <title>Draft genome of a European isolate of the apple canker pathogen Neonectria ditissima.</title>
        <authorList>
            <person name="Gomez-Cortecero A."/>
            <person name="Harrison R.J."/>
            <person name="Armitage A.D."/>
        </authorList>
    </citation>
    <scope>NUCLEOTIDE SEQUENCE [LARGE SCALE GENOMIC DNA]</scope>
    <source>
        <strain evidence="1 2">R09/05</strain>
    </source>
</reference>
<dbReference type="STRING" id="78410.A0A0P7B6J0"/>
<organism evidence="1 2">
    <name type="scientific">Neonectria ditissima</name>
    <dbReference type="NCBI Taxonomy" id="78410"/>
    <lineage>
        <taxon>Eukaryota</taxon>
        <taxon>Fungi</taxon>
        <taxon>Dikarya</taxon>
        <taxon>Ascomycota</taxon>
        <taxon>Pezizomycotina</taxon>
        <taxon>Sordariomycetes</taxon>
        <taxon>Hypocreomycetidae</taxon>
        <taxon>Hypocreales</taxon>
        <taxon>Nectriaceae</taxon>
        <taxon>Neonectria</taxon>
    </lineage>
</organism>
<dbReference type="InterPro" id="IPR035959">
    <property type="entry name" value="RutC-like_sf"/>
</dbReference>
<dbReference type="Proteomes" id="UP000050424">
    <property type="component" value="Unassembled WGS sequence"/>
</dbReference>
<sequence>MAESKLAAHGLRFVNWPGGEAAAERFGISHAVIIPPNTQTVTIGGQLGIKDDGTVPESLEDEVTEAFDHVTRSLKAAGLGDDAWEYVYEVVAIVKLRGVTQSPELMLTRGRTS</sequence>
<dbReference type="Gene3D" id="3.30.1330.40">
    <property type="entry name" value="RutC-like"/>
    <property type="match status" value="1"/>
</dbReference>
<keyword evidence="2" id="KW-1185">Reference proteome</keyword>
<name>A0A0P7B6J0_9HYPO</name>
<dbReference type="OrthoDB" id="309640at2759"/>
<accession>A0A0P7B6J0</accession>
<comment type="caution">
    <text evidence="1">The sequence shown here is derived from an EMBL/GenBank/DDBJ whole genome shotgun (WGS) entry which is preliminary data.</text>
</comment>
<protein>
    <submittedName>
        <fullName evidence="1">Uncharacterized protein</fullName>
    </submittedName>
</protein>
<dbReference type="EMBL" id="LKCW01000162">
    <property type="protein sequence ID" value="KPM37539.1"/>
    <property type="molecule type" value="Genomic_DNA"/>
</dbReference>
<proteinExistence type="predicted"/>
<dbReference type="SUPFAM" id="SSF55298">
    <property type="entry name" value="YjgF-like"/>
    <property type="match status" value="1"/>
</dbReference>
<dbReference type="AlphaFoldDB" id="A0A0P7B6J0"/>